<evidence type="ECO:0000259" key="1">
    <source>
        <dbReference type="Pfam" id="PF02734"/>
    </source>
</evidence>
<dbReference type="EMBL" id="JACHFL010000001">
    <property type="protein sequence ID" value="MBB5361632.1"/>
    <property type="molecule type" value="Genomic_DNA"/>
</dbReference>
<reference evidence="2 3" key="1">
    <citation type="submission" date="2020-08" db="EMBL/GenBank/DDBJ databases">
        <title>Genomic Encyclopedia of Type Strains, Phase IV (KMG-IV): sequencing the most valuable type-strain genomes for metagenomic binning, comparative biology and taxonomic classification.</title>
        <authorList>
            <person name="Goeker M."/>
        </authorList>
    </citation>
    <scope>NUCLEOTIDE SEQUENCE [LARGE SCALE GENOMIC DNA]</scope>
    <source>
        <strain evidence="2 3">DSM 27939</strain>
    </source>
</reference>
<dbReference type="InterPro" id="IPR004007">
    <property type="entry name" value="DhaL_dom"/>
</dbReference>
<protein>
    <submittedName>
        <fullName evidence="2">Dihydroxyacetone kinase</fullName>
    </submittedName>
</protein>
<dbReference type="AlphaFoldDB" id="A0A7W8JR09"/>
<accession>A0A7W8JR09</accession>
<dbReference type="SUPFAM" id="SSF101473">
    <property type="entry name" value="DhaL-like"/>
    <property type="match status" value="1"/>
</dbReference>
<feature type="domain" description="DhaL" evidence="1">
    <location>
        <begin position="34"/>
        <end position="159"/>
    </location>
</feature>
<evidence type="ECO:0000313" key="3">
    <source>
        <dbReference type="Proteomes" id="UP000552709"/>
    </source>
</evidence>
<keyword evidence="2" id="KW-0418">Kinase</keyword>
<dbReference type="InterPro" id="IPR036117">
    <property type="entry name" value="DhaL_dom_sf"/>
</dbReference>
<dbReference type="GO" id="GO:0004371">
    <property type="term" value="F:glycerone kinase activity"/>
    <property type="evidence" value="ECO:0007669"/>
    <property type="project" value="InterPro"/>
</dbReference>
<dbReference type="GO" id="GO:0006071">
    <property type="term" value="P:glycerol metabolic process"/>
    <property type="evidence" value="ECO:0007669"/>
    <property type="project" value="InterPro"/>
</dbReference>
<evidence type="ECO:0000313" key="2">
    <source>
        <dbReference type="EMBL" id="MBB5361632.1"/>
    </source>
</evidence>
<comment type="caution">
    <text evidence="2">The sequence shown here is derived from an EMBL/GenBank/DDBJ whole genome shotgun (WGS) entry which is preliminary data.</text>
</comment>
<dbReference type="Gene3D" id="1.25.40.340">
    <property type="match status" value="1"/>
</dbReference>
<sequence>MTSKQSVPSLGAVGMVQELVEEVGARPGLALGQAFAQARGRMAARTSRPGVDGALEDLALTLIQHTDPPEAGLYGDVFLAMSGALQGAQNLNRENFGEALTAALAAVQTVGDTSPARQHLIGTLIPAREAYREAATAGEPFSVCLERMVESVHRDGAASADALPPLVLQTMARFIQGALT</sequence>
<keyword evidence="2" id="KW-0808">Transferase</keyword>
<gene>
    <name evidence="2" type="ORF">HNQ08_000703</name>
</gene>
<keyword evidence="3" id="KW-1185">Reference proteome</keyword>
<proteinExistence type="predicted"/>
<dbReference type="Proteomes" id="UP000552709">
    <property type="component" value="Unassembled WGS sequence"/>
</dbReference>
<name>A0A7W8JR09_9DEIO</name>
<dbReference type="RefSeq" id="WP_184127677.1">
    <property type="nucleotide sequence ID" value="NZ_JACHFL010000001.1"/>
</dbReference>
<organism evidence="2 3">
    <name type="scientific">Deinococcus humi</name>
    <dbReference type="NCBI Taxonomy" id="662880"/>
    <lineage>
        <taxon>Bacteria</taxon>
        <taxon>Thermotogati</taxon>
        <taxon>Deinococcota</taxon>
        <taxon>Deinococci</taxon>
        <taxon>Deinococcales</taxon>
        <taxon>Deinococcaceae</taxon>
        <taxon>Deinococcus</taxon>
    </lineage>
</organism>
<dbReference type="Pfam" id="PF02734">
    <property type="entry name" value="Dak2"/>
    <property type="match status" value="1"/>
</dbReference>